<name>A0ABZ2TZQ5_9ACTN</name>
<dbReference type="EMBL" id="CP136137">
    <property type="protein sequence ID" value="WYY06934.1"/>
    <property type="molecule type" value="Genomic_DNA"/>
</dbReference>
<dbReference type="PANTHER" id="PTHR43639">
    <property type="entry name" value="OXIDOREDUCTASE, SHORT-CHAIN DEHYDROGENASE/REDUCTASE FAMILY (AFU_ORTHOLOGUE AFUA_5G02870)"/>
    <property type="match status" value="1"/>
</dbReference>
<organism evidence="3 4">
    <name type="scientific">Gordonia hydrophobica</name>
    <dbReference type="NCBI Taxonomy" id="40516"/>
    <lineage>
        <taxon>Bacteria</taxon>
        <taxon>Bacillati</taxon>
        <taxon>Actinomycetota</taxon>
        <taxon>Actinomycetes</taxon>
        <taxon>Mycobacteriales</taxon>
        <taxon>Gordoniaceae</taxon>
        <taxon>Gordonia</taxon>
    </lineage>
</organism>
<evidence type="ECO:0000313" key="4">
    <source>
        <dbReference type="Proteomes" id="UP001479933"/>
    </source>
</evidence>
<keyword evidence="4" id="KW-1185">Reference proteome</keyword>
<dbReference type="RefSeq" id="WP_066172166.1">
    <property type="nucleotide sequence ID" value="NZ_CP136137.1"/>
</dbReference>
<evidence type="ECO:0000256" key="2">
    <source>
        <dbReference type="ARBA" id="ARBA00023002"/>
    </source>
</evidence>
<dbReference type="SUPFAM" id="SSF51735">
    <property type="entry name" value="NAD(P)-binding Rossmann-fold domains"/>
    <property type="match status" value="1"/>
</dbReference>
<accession>A0ABZ2TZQ5</accession>
<proteinExistence type="inferred from homology"/>
<evidence type="ECO:0000256" key="1">
    <source>
        <dbReference type="ARBA" id="ARBA00006484"/>
    </source>
</evidence>
<dbReference type="PANTHER" id="PTHR43639:SF1">
    <property type="entry name" value="SHORT-CHAIN DEHYDROGENASE_REDUCTASE FAMILY PROTEIN"/>
    <property type="match status" value="1"/>
</dbReference>
<dbReference type="Proteomes" id="UP001479933">
    <property type="component" value="Chromosome"/>
</dbReference>
<dbReference type="PRINTS" id="PR00080">
    <property type="entry name" value="SDRFAMILY"/>
</dbReference>
<sequence>MDTKMLADRVAIVTGGGQGVGQGIARALAARGATVAVVGRTASKLDATKALIEEEGGRCGTFVGDVKDVDAIAAIVEAVAQRWGRIDILVNNAQQVPLGALLEVTDDRFQTGFSSGPLATFRFMKACHPHLKASGDAMIINLTSSTTKRWDMAGYGAYAAVKSAIVSLTRAAAAEWGVDGIRALTVAPHAESAGLAWWMEANPDEAAAFFQTIPLRRIGECRDDIGVAVAALCGPEFRYLTGATIPLDGGQANFT</sequence>
<dbReference type="Gene3D" id="3.40.50.720">
    <property type="entry name" value="NAD(P)-binding Rossmann-like Domain"/>
    <property type="match status" value="1"/>
</dbReference>
<comment type="similarity">
    <text evidence="1">Belongs to the short-chain dehydrogenases/reductases (SDR) family.</text>
</comment>
<dbReference type="CDD" id="cd05233">
    <property type="entry name" value="SDR_c"/>
    <property type="match status" value="1"/>
</dbReference>
<keyword evidence="2" id="KW-0560">Oxidoreductase</keyword>
<dbReference type="InterPro" id="IPR036291">
    <property type="entry name" value="NAD(P)-bd_dom_sf"/>
</dbReference>
<gene>
    <name evidence="3" type="ORF">RVF87_18170</name>
</gene>
<evidence type="ECO:0000313" key="3">
    <source>
        <dbReference type="EMBL" id="WYY06934.1"/>
    </source>
</evidence>
<dbReference type="PRINTS" id="PR00081">
    <property type="entry name" value="GDHRDH"/>
</dbReference>
<protein>
    <submittedName>
        <fullName evidence="3">SDR family oxidoreductase</fullName>
    </submittedName>
</protein>
<dbReference type="InterPro" id="IPR002347">
    <property type="entry name" value="SDR_fam"/>
</dbReference>
<reference evidence="3 4" key="1">
    <citation type="journal article" date="2023" name="Virus Evol.">
        <title>Computational host range prediction-The good, the bad, and the ugly.</title>
        <authorList>
            <person name="Howell A.A."/>
            <person name="Versoza C.J."/>
            <person name="Pfeifer S.P."/>
        </authorList>
    </citation>
    <scope>NUCLEOTIDE SEQUENCE [LARGE SCALE GENOMIC DNA]</scope>
    <source>
        <strain evidence="3 4">1610/1b</strain>
    </source>
</reference>
<dbReference type="Pfam" id="PF13561">
    <property type="entry name" value="adh_short_C2"/>
    <property type="match status" value="1"/>
</dbReference>